<comment type="caution">
    <text evidence="1">The sequence shown here is derived from an EMBL/GenBank/DDBJ whole genome shotgun (WGS) entry which is preliminary data.</text>
</comment>
<accession>A0ACC0XQB8</accession>
<sequence>MKCKSICFCIPGYKKKEIQGEEAEKSSHSHSKSGKGAKKYGDDQVETSDHGHDGAPATNTTSSTSNDAAKAAVIISTAHVSSTMEGSGCGSSHGGSGGANAG</sequence>
<proteinExistence type="predicted"/>
<evidence type="ECO:0000313" key="2">
    <source>
        <dbReference type="Proteomes" id="UP001163603"/>
    </source>
</evidence>
<reference evidence="2" key="1">
    <citation type="journal article" date="2023" name="G3 (Bethesda)">
        <title>Genome assembly and association tests identify interacting loci associated with vigor, precocity, and sex in interspecific pistachio rootstocks.</title>
        <authorList>
            <person name="Palmer W."/>
            <person name="Jacygrad E."/>
            <person name="Sagayaradj S."/>
            <person name="Cavanaugh K."/>
            <person name="Han R."/>
            <person name="Bertier L."/>
            <person name="Beede B."/>
            <person name="Kafkas S."/>
            <person name="Golino D."/>
            <person name="Preece J."/>
            <person name="Michelmore R."/>
        </authorList>
    </citation>
    <scope>NUCLEOTIDE SEQUENCE [LARGE SCALE GENOMIC DNA]</scope>
</reference>
<dbReference type="EMBL" id="CM047746">
    <property type="protein sequence ID" value="KAJ0021168.1"/>
    <property type="molecule type" value="Genomic_DNA"/>
</dbReference>
<name>A0ACC0XQB8_9ROSI</name>
<evidence type="ECO:0000313" key="1">
    <source>
        <dbReference type="EMBL" id="KAJ0021168.1"/>
    </source>
</evidence>
<dbReference type="Proteomes" id="UP001163603">
    <property type="component" value="Chromosome 11"/>
</dbReference>
<keyword evidence="2" id="KW-1185">Reference proteome</keyword>
<protein>
    <submittedName>
        <fullName evidence="1">Uncharacterized protein</fullName>
    </submittedName>
</protein>
<organism evidence="1 2">
    <name type="scientific">Pistacia integerrima</name>
    <dbReference type="NCBI Taxonomy" id="434235"/>
    <lineage>
        <taxon>Eukaryota</taxon>
        <taxon>Viridiplantae</taxon>
        <taxon>Streptophyta</taxon>
        <taxon>Embryophyta</taxon>
        <taxon>Tracheophyta</taxon>
        <taxon>Spermatophyta</taxon>
        <taxon>Magnoliopsida</taxon>
        <taxon>eudicotyledons</taxon>
        <taxon>Gunneridae</taxon>
        <taxon>Pentapetalae</taxon>
        <taxon>rosids</taxon>
        <taxon>malvids</taxon>
        <taxon>Sapindales</taxon>
        <taxon>Anacardiaceae</taxon>
        <taxon>Pistacia</taxon>
    </lineage>
</organism>
<gene>
    <name evidence="1" type="ORF">Pint_32657</name>
</gene>